<dbReference type="InterPro" id="IPR000801">
    <property type="entry name" value="Esterase-like"/>
</dbReference>
<name>A0A9D1WPB2_9GAMM</name>
<dbReference type="PANTHER" id="PTHR48098:SF1">
    <property type="entry name" value="DIACYLGLYCEROL ACYLTRANSFERASE_MYCOLYLTRANSFERASE AG85A"/>
    <property type="match status" value="1"/>
</dbReference>
<reference evidence="2" key="1">
    <citation type="journal article" date="2021" name="PeerJ">
        <title>Extensive microbial diversity within the chicken gut microbiome revealed by metagenomics and culture.</title>
        <authorList>
            <person name="Gilroy R."/>
            <person name="Ravi A."/>
            <person name="Getino M."/>
            <person name="Pursley I."/>
            <person name="Horton D.L."/>
            <person name="Alikhan N.F."/>
            <person name="Baker D."/>
            <person name="Gharbi K."/>
            <person name="Hall N."/>
            <person name="Watson M."/>
            <person name="Adriaenssens E.M."/>
            <person name="Foster-Nyarko E."/>
            <person name="Jarju S."/>
            <person name="Secka A."/>
            <person name="Antonio M."/>
            <person name="Oren A."/>
            <person name="Chaudhuri R.R."/>
            <person name="La Ragione R."/>
            <person name="Hildebrand F."/>
            <person name="Pallen M.J."/>
        </authorList>
    </citation>
    <scope>NUCLEOTIDE SEQUENCE</scope>
    <source>
        <strain evidence="2">1193</strain>
    </source>
</reference>
<dbReference type="Pfam" id="PF00756">
    <property type="entry name" value="Esterase"/>
    <property type="match status" value="1"/>
</dbReference>
<evidence type="ECO:0000256" key="1">
    <source>
        <dbReference type="SAM" id="SignalP"/>
    </source>
</evidence>
<sequence length="295" mass="33040">MKLKRLFHALWWVVLATGLPAQAGEVTYHHFASEILGRDYPYTLYLPAGYHETQQAYPVLYLLHGSHGNERDWVDKGNLERTADRLIAQGVIPPLVIVMPGSQSWWIDGYNEAARSAFLDELVPQVEATWRVVPQRDWRAIAGLSAGGYGTLNFILERPDLFAAAAALSPASYVPLPPRNSSATRHPAFLDAAGDFDADLWQQRNYPAYLDDYAEQGQIVPLYLSAGHRDVYNAAHHARVVHQALAPHQPELLTFEVLRGGHTWRVWRKSLPNALAWIGRFLKPPVALESLPPSS</sequence>
<dbReference type="InterPro" id="IPR050583">
    <property type="entry name" value="Mycobacterial_A85_antigen"/>
</dbReference>
<keyword evidence="1" id="KW-0732">Signal</keyword>
<dbReference type="GO" id="GO:0016747">
    <property type="term" value="F:acyltransferase activity, transferring groups other than amino-acyl groups"/>
    <property type="evidence" value="ECO:0007669"/>
    <property type="project" value="TreeGrafter"/>
</dbReference>
<dbReference type="AlphaFoldDB" id="A0A9D1WPB2"/>
<evidence type="ECO:0000313" key="2">
    <source>
        <dbReference type="EMBL" id="HIX62584.1"/>
    </source>
</evidence>
<accession>A0A9D1WPB2</accession>
<evidence type="ECO:0000313" key="3">
    <source>
        <dbReference type="Proteomes" id="UP000824248"/>
    </source>
</evidence>
<dbReference type="SUPFAM" id="SSF53474">
    <property type="entry name" value="alpha/beta-Hydrolases"/>
    <property type="match status" value="1"/>
</dbReference>
<protein>
    <submittedName>
        <fullName evidence="2">Esterase family protein</fullName>
    </submittedName>
</protein>
<dbReference type="InterPro" id="IPR029058">
    <property type="entry name" value="AB_hydrolase_fold"/>
</dbReference>
<proteinExistence type="predicted"/>
<organism evidence="2 3">
    <name type="scientific">Candidatus Halomonas stercoripullorum</name>
    <dbReference type="NCBI Taxonomy" id="2838617"/>
    <lineage>
        <taxon>Bacteria</taxon>
        <taxon>Pseudomonadati</taxon>
        <taxon>Pseudomonadota</taxon>
        <taxon>Gammaproteobacteria</taxon>
        <taxon>Oceanospirillales</taxon>
        <taxon>Halomonadaceae</taxon>
        <taxon>Halomonas</taxon>
    </lineage>
</organism>
<dbReference type="Gene3D" id="3.40.50.1820">
    <property type="entry name" value="alpha/beta hydrolase"/>
    <property type="match status" value="1"/>
</dbReference>
<dbReference type="EMBL" id="DXFC01000302">
    <property type="protein sequence ID" value="HIX62584.1"/>
    <property type="molecule type" value="Genomic_DNA"/>
</dbReference>
<feature type="signal peptide" evidence="1">
    <location>
        <begin position="1"/>
        <end position="23"/>
    </location>
</feature>
<dbReference type="PANTHER" id="PTHR48098">
    <property type="entry name" value="ENTEROCHELIN ESTERASE-RELATED"/>
    <property type="match status" value="1"/>
</dbReference>
<feature type="chain" id="PRO_5039015891" evidence="1">
    <location>
        <begin position="24"/>
        <end position="295"/>
    </location>
</feature>
<dbReference type="Proteomes" id="UP000824248">
    <property type="component" value="Unassembled WGS sequence"/>
</dbReference>
<reference evidence="2" key="2">
    <citation type="submission" date="2021-04" db="EMBL/GenBank/DDBJ databases">
        <authorList>
            <person name="Gilroy R."/>
        </authorList>
    </citation>
    <scope>NUCLEOTIDE SEQUENCE</scope>
    <source>
        <strain evidence="2">1193</strain>
    </source>
</reference>
<comment type="caution">
    <text evidence="2">The sequence shown here is derived from an EMBL/GenBank/DDBJ whole genome shotgun (WGS) entry which is preliminary data.</text>
</comment>
<gene>
    <name evidence="2" type="ORF">H9854_10170</name>
</gene>